<protein>
    <recommendedName>
        <fullName evidence="4">Glycoside-hydrolase family GH114 TIM-barrel domain-containing protein</fullName>
    </recommendedName>
</protein>
<feature type="compositionally biased region" description="Basic and acidic residues" evidence="1">
    <location>
        <begin position="16"/>
        <end position="25"/>
    </location>
</feature>
<gene>
    <name evidence="2" type="ORF">THAPSDRAFT_10055</name>
</gene>
<reference evidence="2 3" key="2">
    <citation type="journal article" date="2008" name="Nature">
        <title>The Phaeodactylum genome reveals the evolutionary history of diatom genomes.</title>
        <authorList>
            <person name="Bowler C."/>
            <person name="Allen A.E."/>
            <person name="Badger J.H."/>
            <person name="Grimwood J."/>
            <person name="Jabbari K."/>
            <person name="Kuo A."/>
            <person name="Maheswari U."/>
            <person name="Martens C."/>
            <person name="Maumus F."/>
            <person name="Otillar R.P."/>
            <person name="Rayko E."/>
            <person name="Salamov A."/>
            <person name="Vandepoele K."/>
            <person name="Beszteri B."/>
            <person name="Gruber A."/>
            <person name="Heijde M."/>
            <person name="Katinka M."/>
            <person name="Mock T."/>
            <person name="Valentin K."/>
            <person name="Verret F."/>
            <person name="Berges J.A."/>
            <person name="Brownlee C."/>
            <person name="Cadoret J.P."/>
            <person name="Chiovitti A."/>
            <person name="Choi C.J."/>
            <person name="Coesel S."/>
            <person name="De Martino A."/>
            <person name="Detter J.C."/>
            <person name="Durkin C."/>
            <person name="Falciatore A."/>
            <person name="Fournet J."/>
            <person name="Haruta M."/>
            <person name="Huysman M.J."/>
            <person name="Jenkins B.D."/>
            <person name="Jiroutova K."/>
            <person name="Jorgensen R.E."/>
            <person name="Joubert Y."/>
            <person name="Kaplan A."/>
            <person name="Kroger N."/>
            <person name="Kroth P.G."/>
            <person name="La Roche J."/>
            <person name="Lindquist E."/>
            <person name="Lommer M."/>
            <person name="Martin-Jezequel V."/>
            <person name="Lopez P.J."/>
            <person name="Lucas S."/>
            <person name="Mangogna M."/>
            <person name="McGinnis K."/>
            <person name="Medlin L.K."/>
            <person name="Montsant A."/>
            <person name="Oudot-Le Secq M.P."/>
            <person name="Napoli C."/>
            <person name="Obornik M."/>
            <person name="Parker M.S."/>
            <person name="Petit J.L."/>
            <person name="Porcel B.M."/>
            <person name="Poulsen N."/>
            <person name="Robison M."/>
            <person name="Rychlewski L."/>
            <person name="Rynearson T.A."/>
            <person name="Schmutz J."/>
            <person name="Shapiro H."/>
            <person name="Siaut M."/>
            <person name="Stanley M."/>
            <person name="Sussman M.R."/>
            <person name="Taylor A.R."/>
            <person name="Vardi A."/>
            <person name="von Dassow P."/>
            <person name="Vyverman W."/>
            <person name="Willis A."/>
            <person name="Wyrwicz L.S."/>
            <person name="Rokhsar D.S."/>
            <person name="Weissenbach J."/>
            <person name="Armbrust E.V."/>
            <person name="Green B.R."/>
            <person name="Van de Peer Y."/>
            <person name="Grigoriev I.V."/>
        </authorList>
    </citation>
    <scope>NUCLEOTIDE SEQUENCE [LARGE SCALE GENOMIC DNA]</scope>
    <source>
        <strain evidence="2 3">CCMP1335</strain>
    </source>
</reference>
<dbReference type="HOGENOM" id="CLU_602037_0_0_1"/>
<name>B8CD27_THAPS</name>
<dbReference type="GeneID" id="7441955"/>
<dbReference type="KEGG" id="tps:THAPSDRAFT_10055"/>
<keyword evidence="3" id="KW-1185">Reference proteome</keyword>
<evidence type="ECO:0000313" key="2">
    <source>
        <dbReference type="EMBL" id="EED88535.1"/>
    </source>
</evidence>
<dbReference type="OMA" id="FREWWIT"/>
<dbReference type="AlphaFoldDB" id="B8CD27"/>
<proteinExistence type="predicted"/>
<dbReference type="Pfam" id="PF14885">
    <property type="entry name" value="GHL15"/>
    <property type="match status" value="1"/>
</dbReference>
<dbReference type="InParanoid" id="B8CD27"/>
<evidence type="ECO:0000313" key="3">
    <source>
        <dbReference type="Proteomes" id="UP000001449"/>
    </source>
</evidence>
<dbReference type="Proteomes" id="UP000001449">
    <property type="component" value="Chromosome 15"/>
</dbReference>
<reference evidence="2 3" key="1">
    <citation type="journal article" date="2004" name="Science">
        <title>The genome of the diatom Thalassiosira pseudonana: ecology, evolution, and metabolism.</title>
        <authorList>
            <person name="Armbrust E.V."/>
            <person name="Berges J.A."/>
            <person name="Bowler C."/>
            <person name="Green B.R."/>
            <person name="Martinez D."/>
            <person name="Putnam N.H."/>
            <person name="Zhou S."/>
            <person name="Allen A.E."/>
            <person name="Apt K.E."/>
            <person name="Bechner M."/>
            <person name="Brzezinski M.A."/>
            <person name="Chaal B.K."/>
            <person name="Chiovitti A."/>
            <person name="Davis A.K."/>
            <person name="Demarest M.S."/>
            <person name="Detter J.C."/>
            <person name="Glavina T."/>
            <person name="Goodstein D."/>
            <person name="Hadi M.Z."/>
            <person name="Hellsten U."/>
            <person name="Hildebrand M."/>
            <person name="Jenkins B.D."/>
            <person name="Jurka J."/>
            <person name="Kapitonov V.V."/>
            <person name="Kroger N."/>
            <person name="Lau W.W."/>
            <person name="Lane T.W."/>
            <person name="Larimer F.W."/>
            <person name="Lippmeier J.C."/>
            <person name="Lucas S."/>
            <person name="Medina M."/>
            <person name="Montsant A."/>
            <person name="Obornik M."/>
            <person name="Parker M.S."/>
            <person name="Palenik B."/>
            <person name="Pazour G.J."/>
            <person name="Richardson P.M."/>
            <person name="Rynearson T.A."/>
            <person name="Saito M.A."/>
            <person name="Schwartz D.C."/>
            <person name="Thamatrakoln K."/>
            <person name="Valentin K."/>
            <person name="Vardi A."/>
            <person name="Wilkerson F.P."/>
            <person name="Rokhsar D.S."/>
        </authorList>
    </citation>
    <scope>NUCLEOTIDE SEQUENCE [LARGE SCALE GENOMIC DNA]</scope>
    <source>
        <strain evidence="2 3">CCMP1335</strain>
    </source>
</reference>
<dbReference type="InterPro" id="IPR029455">
    <property type="entry name" value="GHL15"/>
</dbReference>
<dbReference type="RefSeq" id="XP_002294180.1">
    <property type="nucleotide sequence ID" value="XM_002294144.1"/>
</dbReference>
<dbReference type="PaxDb" id="35128-Thaps10055"/>
<sequence length="419" mass="47312">MASDDDSDGGSSKSRLSSDESHGRDGCGGGSGGGVGRCDKFNLFDEGEEDPLSLDQSKFPVWNWDHVRPWVILRRADAYSDDQIRQIAGHDIIVLEKMNGFKTYGNNEEGSLSAAKRIKAVHPNIKTLFYLNAMIHYPGYAANDTYKEEWATRDKNSKTNEVLMFKGRYFWYDHRNLDFREWWITRALEMLSHDEIDGIFIDGIMKTSNRNLCPDGHDAAYFDTATELRRRLPEGKLLIGNALRAKAKGGVGGKGNINHLKYLDGSYIEGWLHSDIAIESVDLMSAALKAGRIVMPHAEPDLSKEQKGELHSMKSLDNKYAFIGKRIGFSLGLFLLCVEPYAYFAYHYGVDASPATGRAAFDSNRFEEITRELGEPKGPYKKDEEFLYSREFEHLKVVVNVETREGTLTVVDGKRHEEL</sequence>
<evidence type="ECO:0008006" key="4">
    <source>
        <dbReference type="Google" id="ProtNLM"/>
    </source>
</evidence>
<dbReference type="EMBL" id="CM000650">
    <property type="protein sequence ID" value="EED88535.1"/>
    <property type="molecule type" value="Genomic_DNA"/>
</dbReference>
<evidence type="ECO:0000256" key="1">
    <source>
        <dbReference type="SAM" id="MobiDB-lite"/>
    </source>
</evidence>
<accession>B8CD27</accession>
<feature type="compositionally biased region" description="Gly residues" evidence="1">
    <location>
        <begin position="26"/>
        <end position="36"/>
    </location>
</feature>
<organism evidence="2 3">
    <name type="scientific">Thalassiosira pseudonana</name>
    <name type="common">Marine diatom</name>
    <name type="synonym">Cyclotella nana</name>
    <dbReference type="NCBI Taxonomy" id="35128"/>
    <lineage>
        <taxon>Eukaryota</taxon>
        <taxon>Sar</taxon>
        <taxon>Stramenopiles</taxon>
        <taxon>Ochrophyta</taxon>
        <taxon>Bacillariophyta</taxon>
        <taxon>Coscinodiscophyceae</taxon>
        <taxon>Thalassiosirophycidae</taxon>
        <taxon>Thalassiosirales</taxon>
        <taxon>Thalassiosiraceae</taxon>
        <taxon>Thalassiosira</taxon>
    </lineage>
</organism>
<feature type="region of interest" description="Disordered" evidence="1">
    <location>
        <begin position="1"/>
        <end position="36"/>
    </location>
</feature>
<dbReference type="eggNOG" id="ENOG502TAWD">
    <property type="taxonomic scope" value="Eukaryota"/>
</dbReference>